<evidence type="ECO:0000313" key="2">
    <source>
        <dbReference type="Proteomes" id="UP000179069"/>
    </source>
</evidence>
<dbReference type="InterPro" id="IPR003737">
    <property type="entry name" value="GlcNAc_PI_deacetylase-related"/>
</dbReference>
<organism evidence="1 2">
    <name type="scientific">Candidatus Chisholmbacteria bacterium RIFCSPHIGHO2_01_FULL_49_18</name>
    <dbReference type="NCBI Taxonomy" id="1797590"/>
    <lineage>
        <taxon>Bacteria</taxon>
        <taxon>Candidatus Chisholmiibacteriota</taxon>
    </lineage>
</organism>
<comment type="caution">
    <text evidence="1">The sequence shown here is derived from an EMBL/GenBank/DDBJ whole genome shotgun (WGS) entry which is preliminary data.</text>
</comment>
<dbReference type="Gene3D" id="3.40.50.10320">
    <property type="entry name" value="LmbE-like"/>
    <property type="match status" value="1"/>
</dbReference>
<dbReference type="AlphaFoldDB" id="A0A1G1VKZ4"/>
<evidence type="ECO:0000313" key="1">
    <source>
        <dbReference type="EMBL" id="OGY16046.1"/>
    </source>
</evidence>
<accession>A0A1G1VKZ4</accession>
<sequence>MNNIVVLSPHLDDAALSCGEHIFFWRKNGISVSVFTVFCRFTAPITDYAKTLLSQGDFSSIEAYSNIRRREDVSAMRFMDVSEKHLFHIDAAFRSFQRRPLYKDEGAVFSGSVSPHDRQLSFELRREFATLIRTYDQVIIPFGIGSHIDHLLVRQCSEAVFPQRVIRYYLDYPYSSFLKRWNISNIKQLLRMRLLTSKIPTSKKADLLRCYASQREIFSRRRFYIECLFSF</sequence>
<proteinExistence type="predicted"/>
<protein>
    <recommendedName>
        <fullName evidence="3">GlcNAc-PI de-N-acetylase</fullName>
    </recommendedName>
</protein>
<dbReference type="Pfam" id="PF02585">
    <property type="entry name" value="PIG-L"/>
    <property type="match status" value="1"/>
</dbReference>
<evidence type="ECO:0008006" key="3">
    <source>
        <dbReference type="Google" id="ProtNLM"/>
    </source>
</evidence>
<dbReference type="EMBL" id="MHCI01000020">
    <property type="protein sequence ID" value="OGY16046.1"/>
    <property type="molecule type" value="Genomic_DNA"/>
</dbReference>
<dbReference type="Proteomes" id="UP000179069">
    <property type="component" value="Unassembled WGS sequence"/>
</dbReference>
<name>A0A1G1VKZ4_9BACT</name>
<gene>
    <name evidence="1" type="ORF">A2785_02655</name>
</gene>
<dbReference type="SUPFAM" id="SSF102588">
    <property type="entry name" value="LmbE-like"/>
    <property type="match status" value="1"/>
</dbReference>
<dbReference type="InterPro" id="IPR024078">
    <property type="entry name" value="LmbE-like_dom_sf"/>
</dbReference>
<reference evidence="1 2" key="1">
    <citation type="journal article" date="2016" name="Nat. Commun.">
        <title>Thousands of microbial genomes shed light on interconnected biogeochemical processes in an aquifer system.</title>
        <authorList>
            <person name="Anantharaman K."/>
            <person name="Brown C.T."/>
            <person name="Hug L.A."/>
            <person name="Sharon I."/>
            <person name="Castelle C.J."/>
            <person name="Probst A.J."/>
            <person name="Thomas B.C."/>
            <person name="Singh A."/>
            <person name="Wilkins M.J."/>
            <person name="Karaoz U."/>
            <person name="Brodie E.L."/>
            <person name="Williams K.H."/>
            <person name="Hubbard S.S."/>
            <person name="Banfield J.F."/>
        </authorList>
    </citation>
    <scope>NUCLEOTIDE SEQUENCE [LARGE SCALE GENOMIC DNA]</scope>
</reference>